<name>A0A7C9UU77_9PROT</name>
<dbReference type="GO" id="GO:0009062">
    <property type="term" value="P:fatty acid catabolic process"/>
    <property type="evidence" value="ECO:0007669"/>
    <property type="project" value="TreeGrafter"/>
</dbReference>
<dbReference type="AlphaFoldDB" id="A0A7C9UU77"/>
<comment type="caution">
    <text evidence="5">The sequence shown here is derived from an EMBL/GenBank/DDBJ whole genome shotgun (WGS) entry which is preliminary data.</text>
</comment>
<dbReference type="Proteomes" id="UP000480684">
    <property type="component" value="Unassembled WGS sequence"/>
</dbReference>
<proteinExistence type="inferred from homology"/>
<dbReference type="PANTHER" id="PTHR11049">
    <property type="entry name" value="ACYL COENZYME A THIOESTER HYDROLASE"/>
    <property type="match status" value="1"/>
</dbReference>
<evidence type="ECO:0000256" key="3">
    <source>
        <dbReference type="PROSITE-ProRule" id="PRU01106"/>
    </source>
</evidence>
<dbReference type="PANTHER" id="PTHR11049:SF5">
    <property type="entry name" value="ACYL-COA THIOESTER HYDROLASE YCIA"/>
    <property type="match status" value="1"/>
</dbReference>
<accession>A0A7C9UU77</accession>
<dbReference type="RefSeq" id="WP_163679184.1">
    <property type="nucleotide sequence ID" value="NZ_JAAIYP010000037.1"/>
</dbReference>
<evidence type="ECO:0000256" key="1">
    <source>
        <dbReference type="ARBA" id="ARBA00010458"/>
    </source>
</evidence>
<dbReference type="EMBL" id="JAAIYP010000037">
    <property type="protein sequence ID" value="NFV80627.1"/>
    <property type="molecule type" value="Genomic_DNA"/>
</dbReference>
<dbReference type="InterPro" id="IPR006683">
    <property type="entry name" value="Thioestr_dom"/>
</dbReference>
<evidence type="ECO:0000256" key="2">
    <source>
        <dbReference type="ARBA" id="ARBA00022801"/>
    </source>
</evidence>
<comment type="similarity">
    <text evidence="1">Belongs to the acyl coenzyme A hydrolase family.</text>
</comment>
<dbReference type="InterPro" id="IPR040170">
    <property type="entry name" value="Cytosol_ACT"/>
</dbReference>
<evidence type="ECO:0000313" key="6">
    <source>
        <dbReference type="Proteomes" id="UP000480684"/>
    </source>
</evidence>
<dbReference type="GO" id="GO:0005829">
    <property type="term" value="C:cytosol"/>
    <property type="evidence" value="ECO:0007669"/>
    <property type="project" value="TreeGrafter"/>
</dbReference>
<dbReference type="GO" id="GO:0052816">
    <property type="term" value="F:long-chain fatty acyl-CoA hydrolase activity"/>
    <property type="evidence" value="ECO:0007669"/>
    <property type="project" value="TreeGrafter"/>
</dbReference>
<dbReference type="InterPro" id="IPR029069">
    <property type="entry name" value="HotDog_dom_sf"/>
</dbReference>
<keyword evidence="2 3" id="KW-0378">Hydrolase</keyword>
<dbReference type="Pfam" id="PF03061">
    <property type="entry name" value="4HBT"/>
    <property type="match status" value="1"/>
</dbReference>
<gene>
    <name evidence="5" type="ORF">G4223_10960</name>
</gene>
<dbReference type="InterPro" id="IPR033120">
    <property type="entry name" value="HOTDOG_ACOT"/>
</dbReference>
<dbReference type="PROSITE" id="PS51770">
    <property type="entry name" value="HOTDOG_ACOT"/>
    <property type="match status" value="1"/>
</dbReference>
<evidence type="ECO:0000259" key="4">
    <source>
        <dbReference type="PROSITE" id="PS51770"/>
    </source>
</evidence>
<evidence type="ECO:0000313" key="5">
    <source>
        <dbReference type="EMBL" id="NFV80627.1"/>
    </source>
</evidence>
<protein>
    <submittedName>
        <fullName evidence="5">Acyl-CoA thioesterase</fullName>
    </submittedName>
</protein>
<dbReference type="Gene3D" id="3.10.129.10">
    <property type="entry name" value="Hotdog Thioesterase"/>
    <property type="match status" value="1"/>
</dbReference>
<dbReference type="CDD" id="cd03442">
    <property type="entry name" value="BFIT_BACH"/>
    <property type="match status" value="1"/>
</dbReference>
<sequence>MSAPESIETTTAPKGRLSIRTVAMPADTNPNGQIFGGWLMSQMDLAGGTHAFQRTRGRVVTVAVDAMEFHQPVHVGDELTCYTDIIRIGRTSLAIRVEAWVRRRCLDANQLKVTSATFTYVAIDENGKKMPVPDEE</sequence>
<dbReference type="GO" id="GO:0006637">
    <property type="term" value="P:acyl-CoA metabolic process"/>
    <property type="evidence" value="ECO:0007669"/>
    <property type="project" value="TreeGrafter"/>
</dbReference>
<reference evidence="5 6" key="1">
    <citation type="submission" date="2020-02" db="EMBL/GenBank/DDBJ databases">
        <authorList>
            <person name="Dziuba M."/>
            <person name="Kuznetsov B."/>
            <person name="Mardanov A."/>
            <person name="Ravin N."/>
            <person name="Grouzdev D."/>
        </authorList>
    </citation>
    <scope>NUCLEOTIDE SEQUENCE [LARGE SCALE GENOMIC DNA]</scope>
    <source>
        <strain evidence="5 6">SpK</strain>
    </source>
</reference>
<dbReference type="SUPFAM" id="SSF54637">
    <property type="entry name" value="Thioesterase/thiol ester dehydrase-isomerase"/>
    <property type="match status" value="1"/>
</dbReference>
<keyword evidence="6" id="KW-1185">Reference proteome</keyword>
<feature type="domain" description="HotDog ACOT-type" evidence="4">
    <location>
        <begin position="13"/>
        <end position="126"/>
    </location>
</feature>
<organism evidence="5 6">
    <name type="scientific">Magnetospirillum aberrantis SpK</name>
    <dbReference type="NCBI Taxonomy" id="908842"/>
    <lineage>
        <taxon>Bacteria</taxon>
        <taxon>Pseudomonadati</taxon>
        <taxon>Pseudomonadota</taxon>
        <taxon>Alphaproteobacteria</taxon>
        <taxon>Rhodospirillales</taxon>
        <taxon>Rhodospirillaceae</taxon>
        <taxon>Magnetospirillum</taxon>
    </lineage>
</organism>